<evidence type="ECO:0000313" key="2">
    <source>
        <dbReference type="EMBL" id="KAK8867817.1"/>
    </source>
</evidence>
<evidence type="ECO:0000313" key="3">
    <source>
        <dbReference type="Proteomes" id="UP001390339"/>
    </source>
</evidence>
<feature type="compositionally biased region" description="Low complexity" evidence="1">
    <location>
        <begin position="37"/>
        <end position="68"/>
    </location>
</feature>
<gene>
    <name evidence="2" type="ORF">PGQ11_006395</name>
</gene>
<feature type="region of interest" description="Disordered" evidence="1">
    <location>
        <begin position="1"/>
        <end position="84"/>
    </location>
</feature>
<sequence>MDGAFAPPIRAYRLGHNKSHRNKRPRKDDAGDDGISDGDVGTSGRAGGNNNRGAMFTSTPSGSQISSSSRRHVDSINPLSHSPDTLRQFAVAGLAPEEEIPSKIYPNFPHKPIPSKNDFSLRRGGSRKKRRTALDNGSEADIDTDVSDNHGKDHEKDHGGEGEEDGFQMNSARMRGLEVGVAIVHRLLHDGDIPGAARAYRLINDCNPEVDYRENDWWNVGVEILMREGEEQQQRHHQGTQAAADEETEWPSTVMAPRSDRWGSAANINEVKTFLMSLIQHHPYDQHRPHMVSAFHFWPQLFRIEFYNLDAEHKKAMRDLTSKEDNDEDENEAGDSDHDRSSTSMPDYQSSDEDHDDDSDKNGEDRETRRLRRREDARQARRHRARDKICANTRAAAEQLATRMDQQMENRPYGTHGEILLMRGKLALYIGDLHLPFSLIERMKASPQPPRSRQKQQQQRRLGGLVSMRKYAQTEAERSANRQREVEMEKARRFFRKIPERSPVDVEEWVLRFVEDDDEDEDDDEEDGN</sequence>
<reference evidence="2 3" key="1">
    <citation type="journal article" date="2024" name="IMA Fungus">
        <title>Apiospora arundinis, a panoply of carbohydrate-active enzymes and secondary metabolites.</title>
        <authorList>
            <person name="Sorensen T."/>
            <person name="Petersen C."/>
            <person name="Muurmann A.T."/>
            <person name="Christiansen J.V."/>
            <person name="Brundto M.L."/>
            <person name="Overgaard C.K."/>
            <person name="Boysen A.T."/>
            <person name="Wollenberg R.D."/>
            <person name="Larsen T.O."/>
            <person name="Sorensen J.L."/>
            <person name="Nielsen K.L."/>
            <person name="Sondergaard T.E."/>
        </authorList>
    </citation>
    <scope>NUCLEOTIDE SEQUENCE [LARGE SCALE GENOMIC DNA]</scope>
    <source>
        <strain evidence="2 3">AAU 773</strain>
    </source>
</reference>
<proteinExistence type="predicted"/>
<dbReference type="InterPro" id="IPR053029">
    <property type="entry name" value="RNA_pol_I-specific_init_factor"/>
</dbReference>
<feature type="compositionally biased region" description="Basic residues" evidence="1">
    <location>
        <begin position="13"/>
        <end position="25"/>
    </location>
</feature>
<dbReference type="EMBL" id="JAPCWZ010000004">
    <property type="protein sequence ID" value="KAK8867817.1"/>
    <property type="molecule type" value="Genomic_DNA"/>
</dbReference>
<dbReference type="PANTHER" id="PTHR28244">
    <property type="entry name" value="RNA POLYMERASE I-SPECIFIC TRANSCRIPTION INITIATION FACTOR RRN11"/>
    <property type="match status" value="1"/>
</dbReference>
<dbReference type="Proteomes" id="UP001390339">
    <property type="component" value="Unassembled WGS sequence"/>
</dbReference>
<keyword evidence="3" id="KW-1185">Reference proteome</keyword>
<name>A0ABR2ISL8_9PEZI</name>
<feature type="region of interest" description="Disordered" evidence="1">
    <location>
        <begin position="444"/>
        <end position="465"/>
    </location>
</feature>
<feature type="compositionally biased region" description="Basic and acidic residues" evidence="1">
    <location>
        <begin position="147"/>
        <end position="161"/>
    </location>
</feature>
<comment type="caution">
    <text evidence="2">The sequence shown here is derived from an EMBL/GenBank/DDBJ whole genome shotgun (WGS) entry which is preliminary data.</text>
</comment>
<feature type="compositionally biased region" description="Basic and acidic residues" evidence="1">
    <location>
        <begin position="358"/>
        <end position="379"/>
    </location>
</feature>
<feature type="region of interest" description="Disordered" evidence="1">
    <location>
        <begin position="231"/>
        <end position="259"/>
    </location>
</feature>
<accession>A0ABR2ISL8</accession>
<evidence type="ECO:0000256" key="1">
    <source>
        <dbReference type="SAM" id="MobiDB-lite"/>
    </source>
</evidence>
<organism evidence="2 3">
    <name type="scientific">Apiospora arundinis</name>
    <dbReference type="NCBI Taxonomy" id="335852"/>
    <lineage>
        <taxon>Eukaryota</taxon>
        <taxon>Fungi</taxon>
        <taxon>Dikarya</taxon>
        <taxon>Ascomycota</taxon>
        <taxon>Pezizomycotina</taxon>
        <taxon>Sordariomycetes</taxon>
        <taxon>Xylariomycetidae</taxon>
        <taxon>Amphisphaeriales</taxon>
        <taxon>Apiosporaceae</taxon>
        <taxon>Apiospora</taxon>
    </lineage>
</organism>
<protein>
    <submittedName>
        <fullName evidence="2">Uncharacterized protein</fullName>
    </submittedName>
</protein>
<dbReference type="PANTHER" id="PTHR28244:SF1">
    <property type="entry name" value="RNA POLYMERASE I-SPECIFIC TRANSCRIPTION INITIATION FACTOR RRN11"/>
    <property type="match status" value="1"/>
</dbReference>
<feature type="compositionally biased region" description="Acidic residues" evidence="1">
    <location>
        <begin position="325"/>
        <end position="334"/>
    </location>
</feature>
<feature type="region of interest" description="Disordered" evidence="1">
    <location>
        <begin position="102"/>
        <end position="167"/>
    </location>
</feature>
<feature type="region of interest" description="Disordered" evidence="1">
    <location>
        <begin position="318"/>
        <end position="391"/>
    </location>
</feature>